<feature type="transmembrane region" description="Helical" evidence="7">
    <location>
        <begin position="39"/>
        <end position="60"/>
    </location>
</feature>
<reference evidence="9 11" key="5">
    <citation type="journal article" date="2012" name="Curr. Microbiol.">
        <title>Re-annotation of two hyperthermophilic archaea Pyrococcus abyssi GE5 and Pyrococcus furiosus DSM 3638.</title>
        <authorList>
            <person name="Gao J."/>
            <person name="Wang J."/>
        </authorList>
    </citation>
    <scope>GENOME REANNOTATION</scope>
    <source>
        <strain evidence="9">GE5</strain>
        <strain evidence="11">GE5 / Orsay</strain>
    </source>
</reference>
<evidence type="ECO:0000256" key="7">
    <source>
        <dbReference type="SAM" id="Phobius"/>
    </source>
</evidence>
<dbReference type="EMBL" id="AJ248287">
    <property type="protein sequence ID" value="CAD55689.1"/>
    <property type="molecule type" value="Genomic_DNA"/>
</dbReference>
<evidence type="ECO:0000313" key="10">
    <source>
        <dbReference type="Proteomes" id="UP000000810"/>
    </source>
</evidence>
<evidence type="ECO:0000313" key="9">
    <source>
        <dbReference type="EMBL" id="CCE70921.1"/>
    </source>
</evidence>
<evidence type="ECO:0000256" key="6">
    <source>
        <dbReference type="ARBA" id="ARBA00023136"/>
    </source>
</evidence>
<accession>Q8J2W2</accession>
<evidence type="ECO:0000313" key="8">
    <source>
        <dbReference type="EMBL" id="CAD55689.1"/>
    </source>
</evidence>
<dbReference type="EMBL" id="HE613800">
    <property type="protein sequence ID" value="CCE70921.1"/>
    <property type="molecule type" value="Genomic_DNA"/>
</dbReference>
<feature type="transmembrane region" description="Helical" evidence="7">
    <location>
        <begin position="6"/>
        <end position="27"/>
    </location>
</feature>
<reference evidence="8" key="1">
    <citation type="submission" date="1999-07" db="EMBL/GenBank/DDBJ databases">
        <authorList>
            <person name="Genoscope"/>
        </authorList>
    </citation>
    <scope>NUCLEOTIDE SEQUENCE</scope>
    <source>
        <strain evidence="8">Orsay</strain>
    </source>
</reference>
<dbReference type="PANTHER" id="PTHR34702:SF1">
    <property type="entry name" value="NA(+)_H(+) ANTIPORTER SUBUNIT F"/>
    <property type="match status" value="1"/>
</dbReference>
<dbReference type="KEGG" id="pab:PABs8723"/>
<keyword evidence="3" id="KW-1003">Cell membrane</keyword>
<dbReference type="GO" id="GO:0015385">
    <property type="term" value="F:sodium:proton antiporter activity"/>
    <property type="evidence" value="ECO:0007669"/>
    <property type="project" value="TreeGrafter"/>
</dbReference>
<dbReference type="InterPro" id="IPR007208">
    <property type="entry name" value="MrpF/PhaF-like"/>
</dbReference>
<keyword evidence="2" id="KW-0813">Transport</keyword>
<dbReference type="HOGENOM" id="CLU_125825_5_0_2"/>
<evidence type="ECO:0000256" key="3">
    <source>
        <dbReference type="ARBA" id="ARBA00022475"/>
    </source>
</evidence>
<reference evidence="8 10" key="4">
    <citation type="journal article" date="2003" name="Mol. Microbiol.">
        <title>An integrated analysis of the genome of the hyperthermophilic archaeon Pyrococcus abyssi.</title>
        <authorList>
            <person name="Cohen G."/>
            <person name="Barbe V."/>
            <person name="Flament D."/>
            <person name="Galperin M."/>
            <person name="Heilig R."/>
            <person name="Ripp R."/>
            <person name="Lecompte O."/>
            <person name="Prieur D."/>
            <person name="Poch O."/>
            <person name="Quellerou J."/>
            <person name="Thierry J.C."/>
            <person name="Van der Oost J."/>
            <person name="Weissenbach J."/>
            <person name="Zivanovic Y."/>
            <person name="Forterre P."/>
        </authorList>
    </citation>
    <scope>NUCLEOTIDE SEQUENCE [LARGE SCALE GENOMIC DNA]</scope>
    <source>
        <strain evidence="10">GE5 / Orsay</strain>
        <strain evidence="8">Orsay</strain>
    </source>
</reference>
<sequence length="94" mass="10367">MELESSFLLLMKFVIPIYLLAIVIYVIRAIKGPTIVDIILAVDCLSFDIAAFMALLAIYFKSVYLVSGAIILALWGYLLDIYVAKYLVSGEVGA</sequence>
<dbReference type="PATRIC" id="fig|272844.11.peg.1567"/>
<gene>
    <name evidence="8" type="ordered locus">PABs8723</name>
</gene>
<dbReference type="RefSeq" id="WP_048147040.1">
    <property type="nucleotide sequence ID" value="NC_000868.1"/>
</dbReference>
<evidence type="ECO:0000256" key="1">
    <source>
        <dbReference type="ARBA" id="ARBA00004651"/>
    </source>
</evidence>
<dbReference type="OrthoDB" id="84883at2157"/>
<keyword evidence="4 7" id="KW-0812">Transmembrane</keyword>
<dbReference type="Proteomes" id="UP000000810">
    <property type="component" value="Chromosome"/>
</dbReference>
<dbReference type="AlphaFoldDB" id="Q8J2W2"/>
<protein>
    <submittedName>
        <fullName evidence="9">Multiple resistance and pH regulation protein F</fullName>
    </submittedName>
    <submittedName>
        <fullName evidence="8">Na+/H+ antiporter MnhF subunit, putative</fullName>
    </submittedName>
</protein>
<dbReference type="STRING" id="272844.PABs8723"/>
<reference evidence="8" key="3">
    <citation type="journal article" date="2001" name="Genome Res.">
        <title>Genome evolution at the genus level: comparison of three complete genomes of hyperthermophilic archaea.</title>
        <authorList>
            <person name="Lecompte O."/>
            <person name="Ripp R."/>
            <person name="Puzos-Barbe V."/>
            <person name="Duprat S."/>
            <person name="Heilig R."/>
            <person name="Dietrich J."/>
            <person name="Thierry J.C."/>
            <person name="Poch O."/>
        </authorList>
    </citation>
    <scope>NUCLEOTIDE SEQUENCE</scope>
    <source>
        <strain evidence="8">Orsay</strain>
    </source>
</reference>
<evidence type="ECO:0000256" key="2">
    <source>
        <dbReference type="ARBA" id="ARBA00022448"/>
    </source>
</evidence>
<feature type="transmembrane region" description="Helical" evidence="7">
    <location>
        <begin position="66"/>
        <end position="88"/>
    </location>
</feature>
<proteinExistence type="predicted"/>
<organism evidence="8 10">
    <name type="scientific">Pyrococcus abyssi (strain GE5 / Orsay)</name>
    <dbReference type="NCBI Taxonomy" id="272844"/>
    <lineage>
        <taxon>Archaea</taxon>
        <taxon>Methanobacteriati</taxon>
        <taxon>Methanobacteriota</taxon>
        <taxon>Thermococci</taxon>
        <taxon>Thermococcales</taxon>
        <taxon>Thermococcaceae</taxon>
        <taxon>Pyrococcus</taxon>
    </lineage>
</organism>
<keyword evidence="10" id="KW-1185">Reference proteome</keyword>
<comment type="subcellular location">
    <subcellularLocation>
        <location evidence="1">Cell membrane</location>
        <topology evidence="1">Multi-pass membrane protein</topology>
    </subcellularLocation>
</comment>
<keyword evidence="5 7" id="KW-1133">Transmembrane helix</keyword>
<dbReference type="Proteomes" id="UP000009139">
    <property type="component" value="Chromosome"/>
</dbReference>
<reference evidence="8" key="2">
    <citation type="journal article" date="2000" name="J. Mol. Biol.">
        <title>Archaeal homologs of eukaryotic methylation guide small nucleolar RNAs: lessons from the Pyrococcus genomes.</title>
        <authorList>
            <person name="Gaspin C."/>
            <person name="Cavaille J."/>
            <person name="Erauso G."/>
        </authorList>
    </citation>
    <scope>NUCLEOTIDE SEQUENCE</scope>
    <source>
        <strain evidence="8">Orsay</strain>
    </source>
</reference>
<dbReference type="GO" id="GO:0005886">
    <property type="term" value="C:plasma membrane"/>
    <property type="evidence" value="ECO:0007669"/>
    <property type="project" value="UniProtKB-SubCell"/>
</dbReference>
<evidence type="ECO:0000256" key="4">
    <source>
        <dbReference type="ARBA" id="ARBA00022692"/>
    </source>
</evidence>
<evidence type="ECO:0000313" key="11">
    <source>
        <dbReference type="Proteomes" id="UP000009139"/>
    </source>
</evidence>
<keyword evidence="6 7" id="KW-0472">Membrane</keyword>
<dbReference type="PANTHER" id="PTHR34702">
    <property type="entry name" value="NA(+)/H(+) ANTIPORTER SUBUNIT F1"/>
    <property type="match status" value="1"/>
</dbReference>
<name>Q8J2W2_PYRAB</name>
<dbReference type="Pfam" id="PF04066">
    <property type="entry name" value="MrpF_PhaF"/>
    <property type="match status" value="1"/>
</dbReference>
<evidence type="ECO:0000256" key="5">
    <source>
        <dbReference type="ARBA" id="ARBA00022989"/>
    </source>
</evidence>